<dbReference type="EMBL" id="CP027860">
    <property type="protein sequence ID" value="AVP97940.1"/>
    <property type="molecule type" value="Genomic_DNA"/>
</dbReference>
<dbReference type="KEGG" id="xba:C7S18_12335"/>
<reference evidence="1 2" key="2">
    <citation type="submission" date="2018-03" db="EMBL/GenBank/DDBJ databases">
        <authorList>
            <person name="Keele B.F."/>
        </authorList>
    </citation>
    <scope>NUCLEOTIDE SEQUENCE [LARGE SCALE GENOMIC DNA]</scope>
    <source>
        <strain evidence="1 2">D13</strain>
    </source>
</reference>
<dbReference type="AlphaFoldDB" id="A0A2P1PSZ4"/>
<proteinExistence type="predicted"/>
<keyword evidence="2" id="KW-1185">Reference proteome</keyword>
<protein>
    <submittedName>
        <fullName evidence="1">Uncharacterized protein</fullName>
    </submittedName>
</protein>
<organism evidence="1 2">
    <name type="scientific">Ahniella affigens</name>
    <dbReference type="NCBI Taxonomy" id="2021234"/>
    <lineage>
        <taxon>Bacteria</taxon>
        <taxon>Pseudomonadati</taxon>
        <taxon>Pseudomonadota</taxon>
        <taxon>Gammaproteobacteria</taxon>
        <taxon>Lysobacterales</taxon>
        <taxon>Rhodanobacteraceae</taxon>
        <taxon>Ahniella</taxon>
    </lineage>
</organism>
<accession>A0A2P1PSZ4</accession>
<gene>
    <name evidence="1" type="ORF">C7S18_12335</name>
</gene>
<sequence>MRVLFTHNDGRESAAEVVEISTVQKRRTVLIHSPAFVYSPCDRGVIGLSAYEVSRQLRPAPRACRVCGCTAITACASGCWWVEADLCSSCASAAKASE</sequence>
<name>A0A2P1PSZ4_9GAMM</name>
<dbReference type="Proteomes" id="UP000241074">
    <property type="component" value="Chromosome"/>
</dbReference>
<evidence type="ECO:0000313" key="1">
    <source>
        <dbReference type="EMBL" id="AVP97940.1"/>
    </source>
</evidence>
<evidence type="ECO:0000313" key="2">
    <source>
        <dbReference type="Proteomes" id="UP000241074"/>
    </source>
</evidence>
<reference evidence="1 2" key="1">
    <citation type="submission" date="2018-03" db="EMBL/GenBank/DDBJ databases">
        <title>Ahniella affigens gen. nov., sp. nov., a gammaproteobacterium isolated from sandy soil near a stream.</title>
        <authorList>
            <person name="Ko Y."/>
            <person name="Kim J.-H."/>
        </authorList>
    </citation>
    <scope>NUCLEOTIDE SEQUENCE [LARGE SCALE GENOMIC DNA]</scope>
    <source>
        <strain evidence="1 2">D13</strain>
    </source>
</reference>